<feature type="chain" id="PRO_5020712670" evidence="1">
    <location>
        <begin position="23"/>
        <end position="242"/>
    </location>
</feature>
<dbReference type="Pfam" id="PF06586">
    <property type="entry name" value="TraK_N"/>
    <property type="match status" value="1"/>
</dbReference>
<feature type="signal peptide" evidence="1">
    <location>
        <begin position="1"/>
        <end position="22"/>
    </location>
</feature>
<dbReference type="InterPro" id="IPR055397">
    <property type="entry name" value="TraK_C"/>
</dbReference>
<accession>A0A4R6Y680</accession>
<name>A0A4R6Y680_9BURK</name>
<gene>
    <name evidence="4" type="ORF">DFR44_1237</name>
</gene>
<dbReference type="RefSeq" id="WP_162845225.1">
    <property type="nucleotide sequence ID" value="NZ_SNZE01000023.1"/>
</dbReference>
<keyword evidence="1" id="KW-0732">Signal</keyword>
<comment type="caution">
    <text evidence="4">The sequence shown here is derived from an EMBL/GenBank/DDBJ whole genome shotgun (WGS) entry which is preliminary data.</text>
</comment>
<proteinExistence type="predicted"/>
<reference evidence="4 5" key="1">
    <citation type="submission" date="2019-03" db="EMBL/GenBank/DDBJ databases">
        <title>Genomic Encyclopedia of Type Strains, Phase IV (KMG-IV): sequencing the most valuable type-strain genomes for metagenomic binning, comparative biology and taxonomic classification.</title>
        <authorList>
            <person name="Goeker M."/>
        </authorList>
    </citation>
    <scope>NUCLEOTIDE SEQUENCE [LARGE SCALE GENOMIC DNA]</scope>
    <source>
        <strain evidence="4 5">DSM 102852</strain>
    </source>
</reference>
<organism evidence="4 5">
    <name type="scientific">Hydromonas duriensis</name>
    <dbReference type="NCBI Taxonomy" id="1527608"/>
    <lineage>
        <taxon>Bacteria</taxon>
        <taxon>Pseudomonadati</taxon>
        <taxon>Pseudomonadota</taxon>
        <taxon>Betaproteobacteria</taxon>
        <taxon>Burkholderiales</taxon>
        <taxon>Burkholderiaceae</taxon>
        <taxon>Hydromonas</taxon>
    </lineage>
</organism>
<dbReference type="EMBL" id="SNZE01000023">
    <property type="protein sequence ID" value="TDR30283.1"/>
    <property type="molecule type" value="Genomic_DNA"/>
</dbReference>
<protein>
    <submittedName>
        <fullName evidence="4">TraK protein</fullName>
    </submittedName>
</protein>
<feature type="domain" description="TraK C-terminal" evidence="3">
    <location>
        <begin position="188"/>
        <end position="238"/>
    </location>
</feature>
<evidence type="ECO:0000259" key="2">
    <source>
        <dbReference type="Pfam" id="PF06586"/>
    </source>
</evidence>
<dbReference type="Pfam" id="PF23536">
    <property type="entry name" value="TraK_C"/>
    <property type="match status" value="1"/>
</dbReference>
<sequence>MFITIKRLAAAFVLCASLTAQAVQYVSSETENAHVDISKTDFTRLTIEGGRIQSIQTIKDELDSKKDEASNEWYILPKVNKPISVFVSSKAGKTYLLTLKPIAKSADSIVIRESVQDTQNLQRERREQLRAMERASESYMASQKRFMYALSHHAGSDDNELTCQINGENVPFWNEAMLIKRRTCSDGSLTGYEYTLTNISNAQMVLEEPEFFKKNVTAVAIERLVLAPDESTTVYVVSGVQP</sequence>
<dbReference type="AlphaFoldDB" id="A0A4R6Y680"/>
<keyword evidence="5" id="KW-1185">Reference proteome</keyword>
<evidence type="ECO:0000313" key="4">
    <source>
        <dbReference type="EMBL" id="TDR30283.1"/>
    </source>
</evidence>
<evidence type="ECO:0000259" key="3">
    <source>
        <dbReference type="Pfam" id="PF23536"/>
    </source>
</evidence>
<dbReference type="Proteomes" id="UP000294480">
    <property type="component" value="Unassembled WGS sequence"/>
</dbReference>
<evidence type="ECO:0000256" key="1">
    <source>
        <dbReference type="SAM" id="SignalP"/>
    </source>
</evidence>
<dbReference type="InterPro" id="IPR010563">
    <property type="entry name" value="TraK_N"/>
</dbReference>
<evidence type="ECO:0000313" key="5">
    <source>
        <dbReference type="Proteomes" id="UP000294480"/>
    </source>
</evidence>
<feature type="domain" description="TraK N-terminal" evidence="2">
    <location>
        <begin position="30"/>
        <end position="113"/>
    </location>
</feature>